<evidence type="ECO:0000313" key="3">
    <source>
        <dbReference type="Proteomes" id="UP000076481"/>
    </source>
</evidence>
<dbReference type="InterPro" id="IPR050229">
    <property type="entry name" value="GlpE_sulfurtransferase"/>
</dbReference>
<proteinExistence type="predicted"/>
<dbReference type="AlphaFoldDB" id="A0A165LS71"/>
<dbReference type="CDD" id="cd00158">
    <property type="entry name" value="RHOD"/>
    <property type="match status" value="1"/>
</dbReference>
<protein>
    <submittedName>
        <fullName evidence="2">Rhodanese</fullName>
    </submittedName>
</protein>
<dbReference type="Gene3D" id="3.40.250.10">
    <property type="entry name" value="Rhodanese-like domain"/>
    <property type="match status" value="1"/>
</dbReference>
<dbReference type="PANTHER" id="PTHR43031:SF1">
    <property type="entry name" value="PYRIDINE NUCLEOTIDE-DISULPHIDE OXIDOREDUCTASE"/>
    <property type="match status" value="1"/>
</dbReference>
<dbReference type="Proteomes" id="UP000076481">
    <property type="component" value="Unassembled WGS sequence"/>
</dbReference>
<name>A0A165LS71_PELLU</name>
<evidence type="ECO:0000259" key="1">
    <source>
        <dbReference type="PROSITE" id="PS50206"/>
    </source>
</evidence>
<dbReference type="InterPro" id="IPR036873">
    <property type="entry name" value="Rhodanese-like_dom_sf"/>
</dbReference>
<dbReference type="InterPro" id="IPR001763">
    <property type="entry name" value="Rhodanese-like_dom"/>
</dbReference>
<accession>A0A165LS71</accession>
<comment type="caution">
    <text evidence="2">The sequence shown here is derived from an EMBL/GenBank/DDBJ whole genome shotgun (WGS) entry which is preliminary data.</text>
</comment>
<organism evidence="2 3">
    <name type="scientific">Pelodictyon luteolum</name>
    <dbReference type="NCBI Taxonomy" id="1100"/>
    <lineage>
        <taxon>Bacteria</taxon>
        <taxon>Pseudomonadati</taxon>
        <taxon>Chlorobiota</taxon>
        <taxon>Chlorobiia</taxon>
        <taxon>Chlorobiales</taxon>
        <taxon>Chlorobiaceae</taxon>
        <taxon>Chlorobium/Pelodictyon group</taxon>
        <taxon>Pelodictyon</taxon>
    </lineage>
</organism>
<dbReference type="SUPFAM" id="SSF52821">
    <property type="entry name" value="Rhodanese/Cell cycle control phosphatase"/>
    <property type="match status" value="1"/>
</dbReference>
<dbReference type="EMBL" id="LVWG01000028">
    <property type="protein sequence ID" value="KZK74362.1"/>
    <property type="molecule type" value="Genomic_DNA"/>
</dbReference>
<evidence type="ECO:0000313" key="2">
    <source>
        <dbReference type="EMBL" id="KZK74362.1"/>
    </source>
</evidence>
<reference evidence="2 3" key="1">
    <citation type="submission" date="2016-03" db="EMBL/GenBank/DDBJ databases">
        <title>Speciation and ecological success in dimly lit waters: horizontal gene transfer in a green sulfur bacteria bloom unveiled by metagenomic assembly.</title>
        <authorList>
            <person name="Llorens-Mares T."/>
            <person name="Liu Z."/>
            <person name="Allen L.Z."/>
            <person name="Rusch D.B."/>
            <person name="Craig M.T."/>
            <person name="Dupont C.L."/>
            <person name="Bryant D.A."/>
            <person name="Casamayor E.O."/>
        </authorList>
    </citation>
    <scope>NUCLEOTIDE SEQUENCE [LARGE SCALE GENOMIC DNA]</scope>
    <source>
        <strain evidence="2">CIII</strain>
    </source>
</reference>
<dbReference type="Pfam" id="PF00581">
    <property type="entry name" value="Rhodanese"/>
    <property type="match status" value="1"/>
</dbReference>
<dbReference type="RefSeq" id="WP_303681504.1">
    <property type="nucleotide sequence ID" value="NZ_LVWG01000028.1"/>
</dbReference>
<gene>
    <name evidence="2" type="ORF">A3K90_02860</name>
</gene>
<sequence>MAKVKEVNPATAFDMTKKGALIVDVREPHEVARKSFDVSDVMLAPMSHFSSYMTEIPANRNIIMVCHSGSRSIIAARMLAEHGHKRVINMQYGIAYWERAGLPIKKAPKKPPFAWLKKLFGKEG</sequence>
<feature type="domain" description="Rhodanese" evidence="1">
    <location>
        <begin position="16"/>
        <end position="106"/>
    </location>
</feature>
<dbReference type="SMART" id="SM00450">
    <property type="entry name" value="RHOD"/>
    <property type="match status" value="1"/>
</dbReference>
<dbReference type="PROSITE" id="PS50206">
    <property type="entry name" value="RHODANESE_3"/>
    <property type="match status" value="1"/>
</dbReference>
<dbReference type="PANTHER" id="PTHR43031">
    <property type="entry name" value="FAD-DEPENDENT OXIDOREDUCTASE"/>
    <property type="match status" value="1"/>
</dbReference>